<evidence type="ECO:0000256" key="3">
    <source>
        <dbReference type="RuleBase" id="RU000363"/>
    </source>
</evidence>
<evidence type="ECO:0000256" key="1">
    <source>
        <dbReference type="ARBA" id="ARBA00006484"/>
    </source>
</evidence>
<sequence>MKLETVAGKRVLITGAAMGLGRLFAEKAVAEGADAVVLWDINELALRETAAQLTAAGGKVHHYVVDVSSQDSIREAGEAVRKEVGGIDILVNNAGIVRGNTYFWETENRADIDKTMAINSLAPMYVTLEFLPGMVAGASQARVLNIASSAGLVANPRMAVYAGSKWAALGWSDSVRLELEQAGHDHVKVTTVCPTYINTGMFDGAKGILFTPMLEQHDVVDTSWSEMKKGGALVVLPWTSRMNRALTGLLPIKVRDLYLNAVGVYHSMDQFTGRK</sequence>
<evidence type="ECO:0000256" key="2">
    <source>
        <dbReference type="ARBA" id="ARBA00023002"/>
    </source>
</evidence>
<keyword evidence="5" id="KW-1185">Reference proteome</keyword>
<dbReference type="AlphaFoldDB" id="A0A2N3VIW6"/>
<organism evidence="4 5">
    <name type="scientific">Nocardia fluminea</name>
    <dbReference type="NCBI Taxonomy" id="134984"/>
    <lineage>
        <taxon>Bacteria</taxon>
        <taxon>Bacillati</taxon>
        <taxon>Actinomycetota</taxon>
        <taxon>Actinomycetes</taxon>
        <taxon>Mycobacteriales</taxon>
        <taxon>Nocardiaceae</taxon>
        <taxon>Nocardia</taxon>
    </lineage>
</organism>
<name>A0A2N3VIW6_9NOCA</name>
<comment type="similarity">
    <text evidence="1 3">Belongs to the short-chain dehydrogenases/reductases (SDR) family.</text>
</comment>
<protein>
    <submittedName>
        <fullName evidence="4">Short-subunit dehydrogenase</fullName>
    </submittedName>
</protein>
<proteinExistence type="inferred from homology"/>
<dbReference type="RefSeq" id="WP_101467257.1">
    <property type="nucleotide sequence ID" value="NZ_JBEZZV010000009.1"/>
</dbReference>
<gene>
    <name evidence="4" type="ORF">ATK86_6018</name>
</gene>
<evidence type="ECO:0000313" key="5">
    <source>
        <dbReference type="Proteomes" id="UP000233766"/>
    </source>
</evidence>
<dbReference type="PRINTS" id="PR00080">
    <property type="entry name" value="SDRFAMILY"/>
</dbReference>
<dbReference type="Proteomes" id="UP000233766">
    <property type="component" value="Unassembled WGS sequence"/>
</dbReference>
<dbReference type="InterPro" id="IPR020904">
    <property type="entry name" value="Sc_DH/Rdtase_CS"/>
</dbReference>
<dbReference type="InterPro" id="IPR002347">
    <property type="entry name" value="SDR_fam"/>
</dbReference>
<dbReference type="GO" id="GO:0016616">
    <property type="term" value="F:oxidoreductase activity, acting on the CH-OH group of donors, NAD or NADP as acceptor"/>
    <property type="evidence" value="ECO:0007669"/>
    <property type="project" value="TreeGrafter"/>
</dbReference>
<dbReference type="SUPFAM" id="SSF51735">
    <property type="entry name" value="NAD(P)-binding Rossmann-fold domains"/>
    <property type="match status" value="1"/>
</dbReference>
<dbReference type="PROSITE" id="PS00061">
    <property type="entry name" value="ADH_SHORT"/>
    <property type="match status" value="1"/>
</dbReference>
<dbReference type="Pfam" id="PF00106">
    <property type="entry name" value="adh_short"/>
    <property type="match status" value="1"/>
</dbReference>
<comment type="caution">
    <text evidence="4">The sequence shown here is derived from an EMBL/GenBank/DDBJ whole genome shotgun (WGS) entry which is preliminary data.</text>
</comment>
<dbReference type="PRINTS" id="PR00081">
    <property type="entry name" value="GDHRDH"/>
</dbReference>
<evidence type="ECO:0000313" key="4">
    <source>
        <dbReference type="EMBL" id="PKV81550.1"/>
    </source>
</evidence>
<dbReference type="Gene3D" id="3.40.50.720">
    <property type="entry name" value="NAD(P)-binding Rossmann-like Domain"/>
    <property type="match status" value="1"/>
</dbReference>
<reference evidence="4 5" key="1">
    <citation type="submission" date="2017-12" db="EMBL/GenBank/DDBJ databases">
        <title>Sequencing the genomes of 1000 Actinobacteria strains.</title>
        <authorList>
            <person name="Klenk H.-P."/>
        </authorList>
    </citation>
    <scope>NUCLEOTIDE SEQUENCE [LARGE SCALE GENOMIC DNA]</scope>
    <source>
        <strain evidence="4 5">DSM 44489</strain>
    </source>
</reference>
<dbReference type="EMBL" id="PJMW01000002">
    <property type="protein sequence ID" value="PKV81550.1"/>
    <property type="molecule type" value="Genomic_DNA"/>
</dbReference>
<dbReference type="GeneID" id="97472446"/>
<dbReference type="OrthoDB" id="4523082at2"/>
<dbReference type="InterPro" id="IPR036291">
    <property type="entry name" value="NAD(P)-bd_dom_sf"/>
</dbReference>
<dbReference type="PANTHER" id="PTHR24322">
    <property type="entry name" value="PKSB"/>
    <property type="match status" value="1"/>
</dbReference>
<keyword evidence="2" id="KW-0560">Oxidoreductase</keyword>
<dbReference type="PANTHER" id="PTHR24322:SF736">
    <property type="entry name" value="RETINOL DEHYDROGENASE 10"/>
    <property type="match status" value="1"/>
</dbReference>
<accession>A0A2N3VIW6</accession>